<dbReference type="InterPro" id="IPR049940">
    <property type="entry name" value="GluQ/Sye"/>
</dbReference>
<evidence type="ECO:0000256" key="6">
    <source>
        <dbReference type="ARBA" id="ARBA00022741"/>
    </source>
</evidence>
<dbReference type="Pfam" id="PF19269">
    <property type="entry name" value="Anticodon_2"/>
    <property type="match status" value="1"/>
</dbReference>
<name>A0A0D1VIF2_ANEMI</name>
<dbReference type="PANTHER" id="PTHR43311:SF2">
    <property type="entry name" value="GLUTAMATE--TRNA LIGASE, MITOCHONDRIAL-RELATED"/>
    <property type="match status" value="1"/>
</dbReference>
<dbReference type="PANTHER" id="PTHR43311">
    <property type="entry name" value="GLUTAMATE--TRNA LIGASE"/>
    <property type="match status" value="1"/>
</dbReference>
<keyword evidence="5 11" id="KW-0436">Ligase</keyword>
<dbReference type="EC" id="6.1.1.17" evidence="11"/>
<organism evidence="14 15">
    <name type="scientific">Aneurinibacillus migulanus</name>
    <name type="common">Bacillus migulanus</name>
    <dbReference type="NCBI Taxonomy" id="47500"/>
    <lineage>
        <taxon>Bacteria</taxon>
        <taxon>Bacillati</taxon>
        <taxon>Bacillota</taxon>
        <taxon>Bacilli</taxon>
        <taxon>Bacillales</taxon>
        <taxon>Paenibacillaceae</taxon>
        <taxon>Aneurinibacillus group</taxon>
        <taxon>Aneurinibacillus</taxon>
    </lineage>
</organism>
<dbReference type="InterPro" id="IPR033910">
    <property type="entry name" value="GluRS_core"/>
</dbReference>
<evidence type="ECO:0000256" key="1">
    <source>
        <dbReference type="ARBA" id="ARBA00004496"/>
    </source>
</evidence>
<dbReference type="PROSITE" id="PS00178">
    <property type="entry name" value="AA_TRNA_LIGASE_I"/>
    <property type="match status" value="1"/>
</dbReference>
<dbReference type="GO" id="GO:0000049">
    <property type="term" value="F:tRNA binding"/>
    <property type="evidence" value="ECO:0007669"/>
    <property type="project" value="InterPro"/>
</dbReference>
<dbReference type="FunFam" id="3.40.50.620:FF:000007">
    <property type="entry name" value="Glutamate--tRNA ligase"/>
    <property type="match status" value="1"/>
</dbReference>
<dbReference type="CDD" id="cd00808">
    <property type="entry name" value="GluRS_core"/>
    <property type="match status" value="1"/>
</dbReference>
<gene>
    <name evidence="11" type="primary">gltX</name>
    <name evidence="14" type="ORF">AF333_26945</name>
</gene>
<evidence type="ECO:0000256" key="11">
    <source>
        <dbReference type="HAMAP-Rule" id="MF_00022"/>
    </source>
</evidence>
<keyword evidence="7 11" id="KW-0067">ATP-binding</keyword>
<dbReference type="AlphaFoldDB" id="A0A0D1VIF2"/>
<keyword evidence="9 11" id="KW-0030">Aminoacyl-tRNA synthetase</keyword>
<feature type="binding site" evidence="11">
    <location>
        <position position="255"/>
    </location>
    <ligand>
        <name>ATP</name>
        <dbReference type="ChEBI" id="CHEBI:30616"/>
    </ligand>
</feature>
<keyword evidence="6 11" id="KW-0547">Nucleotide-binding</keyword>
<keyword evidence="8 11" id="KW-0648">Protein biosynthesis</keyword>
<dbReference type="InterPro" id="IPR001412">
    <property type="entry name" value="aa-tRNA-synth_I_CS"/>
</dbReference>
<dbReference type="InterPro" id="IPR004527">
    <property type="entry name" value="Glu-tRNA-ligase_bac/mito"/>
</dbReference>
<dbReference type="Gene3D" id="1.10.10.350">
    <property type="match status" value="1"/>
</dbReference>
<evidence type="ECO:0000259" key="12">
    <source>
        <dbReference type="Pfam" id="PF00749"/>
    </source>
</evidence>
<evidence type="ECO:0000256" key="9">
    <source>
        <dbReference type="ARBA" id="ARBA00023146"/>
    </source>
</evidence>
<dbReference type="PATRIC" id="fig|47500.8.peg.581"/>
<evidence type="ECO:0000256" key="8">
    <source>
        <dbReference type="ARBA" id="ARBA00022917"/>
    </source>
</evidence>
<comment type="catalytic activity">
    <reaction evidence="10 11">
        <text>tRNA(Glu) + L-glutamate + ATP = L-glutamyl-tRNA(Glu) + AMP + diphosphate</text>
        <dbReference type="Rhea" id="RHEA:23540"/>
        <dbReference type="Rhea" id="RHEA-COMP:9663"/>
        <dbReference type="Rhea" id="RHEA-COMP:9680"/>
        <dbReference type="ChEBI" id="CHEBI:29985"/>
        <dbReference type="ChEBI" id="CHEBI:30616"/>
        <dbReference type="ChEBI" id="CHEBI:33019"/>
        <dbReference type="ChEBI" id="CHEBI:78442"/>
        <dbReference type="ChEBI" id="CHEBI:78520"/>
        <dbReference type="ChEBI" id="CHEBI:456215"/>
        <dbReference type="EC" id="6.1.1.17"/>
    </reaction>
</comment>
<dbReference type="Proteomes" id="UP000037269">
    <property type="component" value="Unassembled WGS sequence"/>
</dbReference>
<dbReference type="OrthoDB" id="9807503at2"/>
<feature type="domain" description="Glutamyl/glutaminyl-tRNA synthetase class Ib catalytic" evidence="12">
    <location>
        <begin position="5"/>
        <end position="323"/>
    </location>
</feature>
<sequence>MSKRIRVRFAPSPTGHLHIGGARSALFNYLFARHHGGDFVVRIEDTDQKRNVEDAEAKLIESLRWFGTEWDESIDKDGGVGPYRSMDRLDVYRSYIDRLVAEGKAYPCYCTEEELNAEREAQKERGETPRYAGTCRNLTPEQIQAYEAEGRKASIRFRVLENRQYTVHDHIRGEVTFESDGIGDFVICRPDGIPTYNFAVVIDDALMKITHVIRGEEHLSNTPRQLMIYEAFEFEAPEFAHVALILNPDGKKMSKRDESLIQFMEQYRDLGYLPEALMNFLVLLGWSPEEEQEIFTREELIEKFSLSRVSKSPAIFDIHKLNWMNNHYIKQASAERIAELCIPHMQKAGQLPEELSEEQRRWTERLVVLYQEQLEYAAQIVELAAMFFEDGVNYDEEAKAVLAEEQVTDVMKAFHEEVTSIEEYSADAIKGALKSVQKATGHKGKKLFMPVRVAVTGFTHGRDLNETLFLLGRETVVQRILNVINNYERVVK</sequence>
<comment type="similarity">
    <text evidence="2 11">Belongs to the class-I aminoacyl-tRNA synthetase family. Glutamate--tRNA ligase type 1 subfamily.</text>
</comment>
<proteinExistence type="inferred from homology"/>
<dbReference type="PRINTS" id="PR00987">
    <property type="entry name" value="TRNASYNTHGLU"/>
</dbReference>
<evidence type="ECO:0000256" key="2">
    <source>
        <dbReference type="ARBA" id="ARBA00007894"/>
    </source>
</evidence>
<keyword evidence="4 11" id="KW-0963">Cytoplasm</keyword>
<dbReference type="GeneID" id="42308767"/>
<dbReference type="GO" id="GO:0005829">
    <property type="term" value="C:cytosol"/>
    <property type="evidence" value="ECO:0007669"/>
    <property type="project" value="TreeGrafter"/>
</dbReference>
<reference evidence="14 15" key="1">
    <citation type="submission" date="2015-07" db="EMBL/GenBank/DDBJ databases">
        <title>Fjat-14205 dsm 2895.</title>
        <authorList>
            <person name="Liu B."/>
            <person name="Wang J."/>
            <person name="Zhu Y."/>
            <person name="Liu G."/>
            <person name="Chen Q."/>
            <person name="Chen Z."/>
            <person name="Lan J."/>
            <person name="Che J."/>
            <person name="Ge C."/>
            <person name="Shi H."/>
            <person name="Pan Z."/>
            <person name="Liu X."/>
        </authorList>
    </citation>
    <scope>NUCLEOTIDE SEQUENCE [LARGE SCALE GENOMIC DNA]</scope>
    <source>
        <strain evidence="14 15">DSM 2895</strain>
    </source>
</reference>
<comment type="subunit">
    <text evidence="3 11">Monomer.</text>
</comment>
<dbReference type="InterPro" id="IPR020058">
    <property type="entry name" value="Glu/Gln-tRNA-synth_Ib_cat-dom"/>
</dbReference>
<feature type="domain" description="Aminoacyl-tRNA synthetase class I anticodon-binding" evidence="13">
    <location>
        <begin position="337"/>
        <end position="483"/>
    </location>
</feature>
<dbReference type="NCBIfam" id="TIGR00464">
    <property type="entry name" value="gltX_bact"/>
    <property type="match status" value="1"/>
</dbReference>
<keyword evidence="15" id="KW-1185">Reference proteome</keyword>
<evidence type="ECO:0000313" key="15">
    <source>
        <dbReference type="Proteomes" id="UP000037269"/>
    </source>
</evidence>
<dbReference type="SUPFAM" id="SSF48163">
    <property type="entry name" value="An anticodon-binding domain of class I aminoacyl-tRNA synthetases"/>
    <property type="match status" value="1"/>
</dbReference>
<comment type="subcellular location">
    <subcellularLocation>
        <location evidence="1 11">Cytoplasm</location>
    </subcellularLocation>
</comment>
<dbReference type="InterPro" id="IPR045462">
    <property type="entry name" value="aa-tRNA-synth_I_cd-bd"/>
</dbReference>
<evidence type="ECO:0000256" key="3">
    <source>
        <dbReference type="ARBA" id="ARBA00011245"/>
    </source>
</evidence>
<dbReference type="HAMAP" id="MF_00022">
    <property type="entry name" value="Glu_tRNA_synth_type1"/>
    <property type="match status" value="1"/>
</dbReference>
<dbReference type="GO" id="GO:0008270">
    <property type="term" value="F:zinc ion binding"/>
    <property type="evidence" value="ECO:0007669"/>
    <property type="project" value="InterPro"/>
</dbReference>
<dbReference type="InterPro" id="IPR000924">
    <property type="entry name" value="Glu/Gln-tRNA-synth"/>
</dbReference>
<dbReference type="InterPro" id="IPR014729">
    <property type="entry name" value="Rossmann-like_a/b/a_fold"/>
</dbReference>
<dbReference type="InterPro" id="IPR008925">
    <property type="entry name" value="aa_tRNA-synth_I_cd-bd_sf"/>
</dbReference>
<evidence type="ECO:0000256" key="4">
    <source>
        <dbReference type="ARBA" id="ARBA00022490"/>
    </source>
</evidence>
<dbReference type="GO" id="GO:0004818">
    <property type="term" value="F:glutamate-tRNA ligase activity"/>
    <property type="evidence" value="ECO:0007669"/>
    <property type="project" value="UniProtKB-UniRule"/>
</dbReference>
<evidence type="ECO:0000256" key="7">
    <source>
        <dbReference type="ARBA" id="ARBA00022840"/>
    </source>
</evidence>
<dbReference type="Gene3D" id="3.40.50.620">
    <property type="entry name" value="HUPs"/>
    <property type="match status" value="1"/>
</dbReference>
<protein>
    <recommendedName>
        <fullName evidence="11">Glutamate--tRNA ligase</fullName>
        <ecNumber evidence="11">6.1.1.17</ecNumber>
    </recommendedName>
    <alternativeName>
        <fullName evidence="11">Glutamyl-tRNA synthetase</fullName>
        <shortName evidence="11">GluRS</shortName>
    </alternativeName>
</protein>
<dbReference type="GO" id="GO:0005524">
    <property type="term" value="F:ATP binding"/>
    <property type="evidence" value="ECO:0007669"/>
    <property type="project" value="UniProtKB-UniRule"/>
</dbReference>
<feature type="short sequence motif" description="'HIGH' region" evidence="11">
    <location>
        <begin position="11"/>
        <end position="21"/>
    </location>
</feature>
<dbReference type="FunFam" id="1.10.10.350:FF:000002">
    <property type="entry name" value="Glutamate--tRNA ligase"/>
    <property type="match status" value="1"/>
</dbReference>
<evidence type="ECO:0000259" key="13">
    <source>
        <dbReference type="Pfam" id="PF19269"/>
    </source>
</evidence>
<evidence type="ECO:0000256" key="10">
    <source>
        <dbReference type="ARBA" id="ARBA00048351"/>
    </source>
</evidence>
<comment type="caution">
    <text evidence="11">Lacks conserved residue(s) required for the propagation of feature annotation.</text>
</comment>
<evidence type="ECO:0000256" key="5">
    <source>
        <dbReference type="ARBA" id="ARBA00022598"/>
    </source>
</evidence>
<dbReference type="EMBL" id="LGUG01000008">
    <property type="protein sequence ID" value="KON92766.1"/>
    <property type="molecule type" value="Genomic_DNA"/>
</dbReference>
<comment type="caution">
    <text evidence="14">The sequence shown here is derived from an EMBL/GenBank/DDBJ whole genome shotgun (WGS) entry which is preliminary data.</text>
</comment>
<dbReference type="STRING" id="47500.AF333_26945"/>
<feature type="short sequence motif" description="'KMSKS' region" evidence="11">
    <location>
        <begin position="252"/>
        <end position="256"/>
    </location>
</feature>
<accession>A0A0D1VIF2</accession>
<dbReference type="SUPFAM" id="SSF52374">
    <property type="entry name" value="Nucleotidylyl transferase"/>
    <property type="match status" value="1"/>
</dbReference>
<dbReference type="RefSeq" id="WP_043063770.1">
    <property type="nucleotide sequence ID" value="NZ_BJOA01000146.1"/>
</dbReference>
<evidence type="ECO:0000313" key="14">
    <source>
        <dbReference type="EMBL" id="KON92766.1"/>
    </source>
</evidence>
<dbReference type="InterPro" id="IPR020751">
    <property type="entry name" value="aa-tRNA-synth_I_codon-bd_sub2"/>
</dbReference>
<dbReference type="Pfam" id="PF00749">
    <property type="entry name" value="tRNA-synt_1c"/>
    <property type="match status" value="1"/>
</dbReference>
<dbReference type="GO" id="GO:0006424">
    <property type="term" value="P:glutamyl-tRNA aminoacylation"/>
    <property type="evidence" value="ECO:0007669"/>
    <property type="project" value="UniProtKB-UniRule"/>
</dbReference>
<comment type="function">
    <text evidence="11">Catalyzes the attachment of glutamate to tRNA(Glu) in a two-step reaction: glutamate is first activated by ATP to form Glu-AMP and then transferred to the acceptor end of tRNA(Glu).</text>
</comment>